<feature type="domain" description="VWFC" evidence="4">
    <location>
        <begin position="19"/>
        <end position="91"/>
    </location>
</feature>
<dbReference type="Gene3D" id="3.90.215.10">
    <property type="entry name" value="Gamma Fibrinogen, chain A, domain 1"/>
    <property type="match status" value="1"/>
</dbReference>
<dbReference type="Proteomes" id="UP001165740">
    <property type="component" value="Chromosome 13"/>
</dbReference>
<evidence type="ECO:0000259" key="5">
    <source>
        <dbReference type="PROSITE" id="PS50948"/>
    </source>
</evidence>
<dbReference type="AlphaFoldDB" id="A0A9W2YML9"/>
<dbReference type="SUPFAM" id="SSF56496">
    <property type="entry name" value="Fibrinogen C-terminal domain-like"/>
    <property type="match status" value="1"/>
</dbReference>
<dbReference type="Pfam" id="PF00147">
    <property type="entry name" value="Fibrinogen_C"/>
    <property type="match status" value="1"/>
</dbReference>
<feature type="domain" description="Fibrinogen C-terminal" evidence="6">
    <location>
        <begin position="439"/>
        <end position="648"/>
    </location>
</feature>
<evidence type="ECO:0000256" key="3">
    <source>
        <dbReference type="SAM" id="SignalP"/>
    </source>
</evidence>
<dbReference type="SMART" id="SM00186">
    <property type="entry name" value="FBG"/>
    <property type="match status" value="1"/>
</dbReference>
<dbReference type="InterPro" id="IPR014716">
    <property type="entry name" value="Fibrinogen_a/b/g_C_1"/>
</dbReference>
<dbReference type="InterPro" id="IPR036056">
    <property type="entry name" value="Fibrinogen-like_C"/>
</dbReference>
<dbReference type="InterPro" id="IPR050373">
    <property type="entry name" value="Fibrinogen_C-term_domain"/>
</dbReference>
<organism evidence="7 8">
    <name type="scientific">Biomphalaria glabrata</name>
    <name type="common">Bloodfluke planorb</name>
    <name type="synonym">Freshwater snail</name>
    <dbReference type="NCBI Taxonomy" id="6526"/>
    <lineage>
        <taxon>Eukaryota</taxon>
        <taxon>Metazoa</taxon>
        <taxon>Spiralia</taxon>
        <taxon>Lophotrochozoa</taxon>
        <taxon>Mollusca</taxon>
        <taxon>Gastropoda</taxon>
        <taxon>Heterobranchia</taxon>
        <taxon>Euthyneura</taxon>
        <taxon>Panpulmonata</taxon>
        <taxon>Hygrophila</taxon>
        <taxon>Lymnaeoidea</taxon>
        <taxon>Planorbidae</taxon>
        <taxon>Biomphalaria</taxon>
    </lineage>
</organism>
<name>A0A9W2YML9_BIOGL</name>
<dbReference type="InterPro" id="IPR020837">
    <property type="entry name" value="Fibrinogen_CS"/>
</dbReference>
<accession>A0A9W2YML9</accession>
<dbReference type="RefSeq" id="XP_055863953.1">
    <property type="nucleotide sequence ID" value="XM_056007978.1"/>
</dbReference>
<dbReference type="PROSITE" id="PS50948">
    <property type="entry name" value="PAN"/>
    <property type="match status" value="1"/>
</dbReference>
<dbReference type="InterPro" id="IPR002181">
    <property type="entry name" value="Fibrinogen_a/b/g_C_dom"/>
</dbReference>
<keyword evidence="3" id="KW-0732">Signal</keyword>
<evidence type="ECO:0000313" key="8">
    <source>
        <dbReference type="RefSeq" id="XP_055863953.1"/>
    </source>
</evidence>
<gene>
    <name evidence="8" type="primary">LOC106061984</name>
</gene>
<protein>
    <submittedName>
        <fullName evidence="8">Angiopoietin-1-like</fullName>
    </submittedName>
</protein>
<dbReference type="PROSITE" id="PS00514">
    <property type="entry name" value="FIBRINOGEN_C_1"/>
    <property type="match status" value="1"/>
</dbReference>
<dbReference type="InterPro" id="IPR003609">
    <property type="entry name" value="Pan_app"/>
</dbReference>
<keyword evidence="7" id="KW-1185">Reference proteome</keyword>
<feature type="coiled-coil region" evidence="2">
    <location>
        <begin position="326"/>
        <end position="353"/>
    </location>
</feature>
<feature type="coiled-coil region" evidence="2">
    <location>
        <begin position="413"/>
        <end position="440"/>
    </location>
</feature>
<feature type="domain" description="Apple" evidence="5">
    <location>
        <begin position="56"/>
        <end position="132"/>
    </location>
</feature>
<dbReference type="PANTHER" id="PTHR19143">
    <property type="entry name" value="FIBRINOGEN/TENASCIN/ANGIOPOEITIN"/>
    <property type="match status" value="1"/>
</dbReference>
<dbReference type="PROSITE" id="PS50184">
    <property type="entry name" value="VWFC_2"/>
    <property type="match status" value="1"/>
</dbReference>
<dbReference type="SUPFAM" id="SSF57603">
    <property type="entry name" value="FnI-like domain"/>
    <property type="match status" value="1"/>
</dbReference>
<feature type="chain" id="PRO_5040872314" evidence="3">
    <location>
        <begin position="18"/>
        <end position="648"/>
    </location>
</feature>
<sequence>MNQLCLVLFLFIEFTVGQNTCLYNGKKYSNGEVTSFDDCKTCYCGVFGIYCFKKPCRDHVTCKMNKNINTNIPEASGITTKSEDECVSKCLADSKCRLSKYDVSDRLCALASEEVLNKTYFEFGVHVFIKECTEFPARLVTTATSSSTPETTTKIPSTKIEWYTTSTAKPEIKTTSTVTMKQPMTTTTVNISSPPESRLQIYGSSEIIQELIQPLTIKCLYKTLIQGERDTSALQSLYLLHETNGVIAYINKQQPVVTTIQGDNLKNVEGEIFDNESKDSYLQVTWNDLKHSESGKYFCEAYVNHSDGRFDKMNEMLTIIVQSPTLDDLVKVIQKLQRQAEVDKETIRENQNKIKIIKDLDTNQQDIISLKEDMNTTKQDIMSIKEDLDTKSQNILSIRENFDTNKHNMIIFQDNLTMTVANLSAALKEVENSVNKLLQYYLVPHRSCRNVISNETRVIVTLSSGLKVMCDTKTDGGGWIIIQRRINGKVDFYRGWKEYRDGFGDYNIGEFYLGNENIFKLTSTGQYDLRIDLEYNNKSYFAQYEDIKVLSETDNFQLQIGKYSGNAGDSLRRQNNMFFSTLDRDNDIDNIDNCAQKYLGAWWYKDCHDSNLNGQWGNKSFGKGMNWYGLTQWSDSVTFSEMKIRERE</sequence>
<dbReference type="GeneID" id="106061984"/>
<keyword evidence="2" id="KW-0175">Coiled coil</keyword>
<dbReference type="OrthoDB" id="8698861at2759"/>
<evidence type="ECO:0000256" key="1">
    <source>
        <dbReference type="ARBA" id="ARBA00023157"/>
    </source>
</evidence>
<proteinExistence type="predicted"/>
<evidence type="ECO:0000313" key="7">
    <source>
        <dbReference type="Proteomes" id="UP001165740"/>
    </source>
</evidence>
<evidence type="ECO:0000256" key="2">
    <source>
        <dbReference type="SAM" id="Coils"/>
    </source>
</evidence>
<evidence type="ECO:0000259" key="4">
    <source>
        <dbReference type="PROSITE" id="PS50184"/>
    </source>
</evidence>
<reference evidence="8" key="1">
    <citation type="submission" date="2025-08" db="UniProtKB">
        <authorList>
            <consortium name="RefSeq"/>
        </authorList>
    </citation>
    <scope>IDENTIFICATION</scope>
</reference>
<keyword evidence="1" id="KW-1015">Disulfide bond</keyword>
<dbReference type="PROSITE" id="PS51406">
    <property type="entry name" value="FIBRINOGEN_C_2"/>
    <property type="match status" value="1"/>
</dbReference>
<evidence type="ECO:0000259" key="6">
    <source>
        <dbReference type="PROSITE" id="PS51406"/>
    </source>
</evidence>
<dbReference type="GO" id="GO:0005615">
    <property type="term" value="C:extracellular space"/>
    <property type="evidence" value="ECO:0007669"/>
    <property type="project" value="TreeGrafter"/>
</dbReference>
<dbReference type="CDD" id="cd00087">
    <property type="entry name" value="FReD"/>
    <property type="match status" value="1"/>
</dbReference>
<feature type="signal peptide" evidence="3">
    <location>
        <begin position="1"/>
        <end position="17"/>
    </location>
</feature>
<dbReference type="InterPro" id="IPR001007">
    <property type="entry name" value="VWF_dom"/>
</dbReference>
<dbReference type="PANTHER" id="PTHR19143:SF458">
    <property type="entry name" value="FIBRINOGEN C-TERMINAL DOMAIN-CONTAINING PROTEIN-RELATED"/>
    <property type="match status" value="1"/>
</dbReference>